<dbReference type="PANTHER" id="PTHR43592">
    <property type="entry name" value="CAAX AMINO TERMINAL PROTEASE"/>
    <property type="match status" value="1"/>
</dbReference>
<evidence type="ECO:0000313" key="3">
    <source>
        <dbReference type="EMBL" id="MFC4617843.1"/>
    </source>
</evidence>
<keyword evidence="1" id="KW-0812">Transmembrane</keyword>
<evidence type="ECO:0000313" key="4">
    <source>
        <dbReference type="Proteomes" id="UP001596022"/>
    </source>
</evidence>
<protein>
    <submittedName>
        <fullName evidence="3">CPBP family intramembrane glutamic endopeptidase</fullName>
        <ecNumber evidence="3">3.4.-.-</ecNumber>
    </submittedName>
</protein>
<keyword evidence="3" id="KW-0378">Hydrolase</keyword>
<dbReference type="Proteomes" id="UP001596022">
    <property type="component" value="Unassembled WGS sequence"/>
</dbReference>
<proteinExistence type="predicted"/>
<dbReference type="RefSeq" id="WP_376844862.1">
    <property type="nucleotide sequence ID" value="NZ_JBHSFW010000001.1"/>
</dbReference>
<evidence type="ECO:0000259" key="2">
    <source>
        <dbReference type="Pfam" id="PF02517"/>
    </source>
</evidence>
<keyword evidence="4" id="KW-1185">Reference proteome</keyword>
<dbReference type="EMBL" id="JBHSFW010000001">
    <property type="protein sequence ID" value="MFC4617843.1"/>
    <property type="molecule type" value="Genomic_DNA"/>
</dbReference>
<keyword evidence="1" id="KW-0472">Membrane</keyword>
<reference evidence="4" key="1">
    <citation type="journal article" date="2019" name="Int. J. Syst. Evol. Microbiol.">
        <title>The Global Catalogue of Microorganisms (GCM) 10K type strain sequencing project: providing services to taxonomists for standard genome sequencing and annotation.</title>
        <authorList>
            <consortium name="The Broad Institute Genomics Platform"/>
            <consortium name="The Broad Institute Genome Sequencing Center for Infectious Disease"/>
            <person name="Wu L."/>
            <person name="Ma J."/>
        </authorList>
    </citation>
    <scope>NUCLEOTIDE SEQUENCE [LARGE SCALE GENOMIC DNA]</scope>
    <source>
        <strain evidence="4">CGMCC 1.16306</strain>
    </source>
</reference>
<feature type="transmembrane region" description="Helical" evidence="1">
    <location>
        <begin position="116"/>
        <end position="136"/>
    </location>
</feature>
<sequence>MKRKIDLAAISDRDIIKSFYLSQGFLLIIAVCLWMVFAAKLDIDQWFRFDPVDIIVLGVTSGLVIAGLEIVLDKLLPDAWFDDGGMNTRVFQALSIPHIFLAMLVVAVVEEILFRGVLFNLLGFTLSSLIFGLVHIRYLKKPLMLTIAVALGFYLGWLYMFTGNLFVPMATHFVIDTVLGIVLKKAAGR</sequence>
<comment type="caution">
    <text evidence="3">The sequence shown here is derived from an EMBL/GenBank/DDBJ whole genome shotgun (WGS) entry which is preliminary data.</text>
</comment>
<feature type="transmembrane region" description="Helical" evidence="1">
    <location>
        <begin position="93"/>
        <end position="110"/>
    </location>
</feature>
<dbReference type="EC" id="3.4.-.-" evidence="3"/>
<dbReference type="GO" id="GO:0016787">
    <property type="term" value="F:hydrolase activity"/>
    <property type="evidence" value="ECO:0007669"/>
    <property type="project" value="UniProtKB-KW"/>
</dbReference>
<dbReference type="PANTHER" id="PTHR43592:SF15">
    <property type="entry name" value="CAAX AMINO TERMINAL PROTEASE FAMILY PROTEIN"/>
    <property type="match status" value="1"/>
</dbReference>
<evidence type="ECO:0000256" key="1">
    <source>
        <dbReference type="SAM" id="Phobius"/>
    </source>
</evidence>
<keyword evidence="1" id="KW-1133">Transmembrane helix</keyword>
<dbReference type="InterPro" id="IPR003675">
    <property type="entry name" value="Rce1/LyrA-like_dom"/>
</dbReference>
<accession>A0ABV9GIA4</accession>
<feature type="transmembrane region" description="Helical" evidence="1">
    <location>
        <begin position="20"/>
        <end position="39"/>
    </location>
</feature>
<dbReference type="Pfam" id="PF02517">
    <property type="entry name" value="Rce1-like"/>
    <property type="match status" value="1"/>
</dbReference>
<feature type="domain" description="CAAX prenyl protease 2/Lysostaphin resistance protein A-like" evidence="2">
    <location>
        <begin position="95"/>
        <end position="177"/>
    </location>
</feature>
<name>A0ABV9GIA4_9BACL</name>
<organism evidence="3 4">
    <name type="scientific">Camelliibacillus cellulosilyticus</name>
    <dbReference type="NCBI Taxonomy" id="2174486"/>
    <lineage>
        <taxon>Bacteria</taxon>
        <taxon>Bacillati</taxon>
        <taxon>Bacillota</taxon>
        <taxon>Bacilli</taxon>
        <taxon>Bacillales</taxon>
        <taxon>Sporolactobacillaceae</taxon>
        <taxon>Camelliibacillus</taxon>
    </lineage>
</organism>
<gene>
    <name evidence="3" type="ORF">ACFO4N_03765</name>
</gene>